<evidence type="ECO:0000313" key="3">
    <source>
        <dbReference type="Proteomes" id="UP000243686"/>
    </source>
</evidence>
<dbReference type="AlphaFoldDB" id="A0A1S8X148"/>
<accession>A0A1S8X148</accession>
<keyword evidence="1" id="KW-1133">Transmembrane helix</keyword>
<keyword evidence="3" id="KW-1185">Reference proteome</keyword>
<keyword evidence="1" id="KW-0472">Membrane</keyword>
<gene>
    <name evidence="2" type="ORF">X801_03899</name>
</gene>
<dbReference type="Proteomes" id="UP000243686">
    <property type="component" value="Unassembled WGS sequence"/>
</dbReference>
<evidence type="ECO:0000313" key="2">
    <source>
        <dbReference type="EMBL" id="OON20223.1"/>
    </source>
</evidence>
<dbReference type="EMBL" id="KV892782">
    <property type="protein sequence ID" value="OON20223.1"/>
    <property type="molecule type" value="Genomic_DNA"/>
</dbReference>
<protein>
    <submittedName>
        <fullName evidence="2">Uncharacterized protein</fullName>
    </submittedName>
</protein>
<name>A0A1S8X148_OPIVI</name>
<evidence type="ECO:0000256" key="1">
    <source>
        <dbReference type="SAM" id="Phobius"/>
    </source>
</evidence>
<organism evidence="2 3">
    <name type="scientific">Opisthorchis viverrini</name>
    <name type="common">Southeast Asian liver fluke</name>
    <dbReference type="NCBI Taxonomy" id="6198"/>
    <lineage>
        <taxon>Eukaryota</taxon>
        <taxon>Metazoa</taxon>
        <taxon>Spiralia</taxon>
        <taxon>Lophotrochozoa</taxon>
        <taxon>Platyhelminthes</taxon>
        <taxon>Trematoda</taxon>
        <taxon>Digenea</taxon>
        <taxon>Opisthorchiida</taxon>
        <taxon>Opisthorchiata</taxon>
        <taxon>Opisthorchiidae</taxon>
        <taxon>Opisthorchis</taxon>
    </lineage>
</organism>
<sequence>MNHDSTRQDGLFAMAYLVITYPMFSLRYLDSLIASMVPSKQRDCIRANEILSKSWWTSTIFFRWCIGPVATLVHSKVCWRIPKFSASVLQLCLSNCGPGYVVGKMILLEKVSAIKKDLIVLNQVRAKFHVNSNDVKLYEPPFRCSWDYRELSKTITGSHHKDHPAGQCCRPDACEPLFSRAGPLVL</sequence>
<keyword evidence="1" id="KW-0812">Transmembrane</keyword>
<proteinExistence type="predicted"/>
<reference evidence="2 3" key="1">
    <citation type="submission" date="2015-03" db="EMBL/GenBank/DDBJ databases">
        <title>Draft genome of the nematode, Opisthorchis viverrini.</title>
        <authorList>
            <person name="Mitreva M."/>
        </authorList>
    </citation>
    <scope>NUCLEOTIDE SEQUENCE [LARGE SCALE GENOMIC DNA]</scope>
    <source>
        <strain evidence="2">Khon Kaen</strain>
    </source>
</reference>
<feature type="transmembrane region" description="Helical" evidence="1">
    <location>
        <begin position="12"/>
        <end position="29"/>
    </location>
</feature>